<feature type="region of interest" description="Disordered" evidence="1">
    <location>
        <begin position="20"/>
        <end position="60"/>
    </location>
</feature>
<evidence type="ECO:0000256" key="2">
    <source>
        <dbReference type="SAM" id="SignalP"/>
    </source>
</evidence>
<name>A0ABN1GKG5_9CAUL</name>
<organism evidence="3 4">
    <name type="scientific">Brevundimonas kwangchunensis</name>
    <dbReference type="NCBI Taxonomy" id="322163"/>
    <lineage>
        <taxon>Bacteria</taxon>
        <taxon>Pseudomonadati</taxon>
        <taxon>Pseudomonadota</taxon>
        <taxon>Alphaproteobacteria</taxon>
        <taxon>Caulobacterales</taxon>
        <taxon>Caulobacteraceae</taxon>
        <taxon>Brevundimonas</taxon>
    </lineage>
</organism>
<feature type="chain" id="PRO_5045707627" evidence="2">
    <location>
        <begin position="23"/>
        <end position="122"/>
    </location>
</feature>
<keyword evidence="4" id="KW-1185">Reference proteome</keyword>
<dbReference type="EMBL" id="BAAAGA010000001">
    <property type="protein sequence ID" value="GAA0613332.1"/>
    <property type="molecule type" value="Genomic_DNA"/>
</dbReference>
<dbReference type="RefSeq" id="WP_343789966.1">
    <property type="nucleotide sequence ID" value="NZ_BAAAGA010000001.1"/>
</dbReference>
<feature type="compositionally biased region" description="Low complexity" evidence="1">
    <location>
        <begin position="20"/>
        <end position="47"/>
    </location>
</feature>
<dbReference type="PROSITE" id="PS51257">
    <property type="entry name" value="PROKAR_LIPOPROTEIN"/>
    <property type="match status" value="1"/>
</dbReference>
<dbReference type="Proteomes" id="UP001501352">
    <property type="component" value="Unassembled WGS sequence"/>
</dbReference>
<evidence type="ECO:0000256" key="1">
    <source>
        <dbReference type="SAM" id="MobiDB-lite"/>
    </source>
</evidence>
<feature type="signal peptide" evidence="2">
    <location>
        <begin position="1"/>
        <end position="22"/>
    </location>
</feature>
<proteinExistence type="predicted"/>
<gene>
    <name evidence="3" type="ORF">GCM10009422_05350</name>
</gene>
<keyword evidence="2" id="KW-0732">Signal</keyword>
<comment type="caution">
    <text evidence="3">The sequence shown here is derived from an EMBL/GenBank/DDBJ whole genome shotgun (WGS) entry which is preliminary data.</text>
</comment>
<evidence type="ECO:0000313" key="4">
    <source>
        <dbReference type="Proteomes" id="UP001501352"/>
    </source>
</evidence>
<evidence type="ECO:0000313" key="3">
    <source>
        <dbReference type="EMBL" id="GAA0613332.1"/>
    </source>
</evidence>
<sequence length="122" mass="12184">MRLPVLLSALALLAACSQPAEAPADAPAPAEAAAGSTAEPMMPADAPPQEEAEAPAEGAAVACETERGSAAAVALASRCTRVSPASHPPCNPANPCQMIQDEIDRSCAMYGPGETKPAECTA</sequence>
<reference evidence="3 4" key="1">
    <citation type="journal article" date="2019" name="Int. J. Syst. Evol. Microbiol.">
        <title>The Global Catalogue of Microorganisms (GCM) 10K type strain sequencing project: providing services to taxonomists for standard genome sequencing and annotation.</title>
        <authorList>
            <consortium name="The Broad Institute Genomics Platform"/>
            <consortium name="The Broad Institute Genome Sequencing Center for Infectious Disease"/>
            <person name="Wu L."/>
            <person name="Ma J."/>
        </authorList>
    </citation>
    <scope>NUCLEOTIDE SEQUENCE [LARGE SCALE GENOMIC DNA]</scope>
    <source>
        <strain evidence="3 4">JCM 12928</strain>
    </source>
</reference>
<accession>A0ABN1GKG5</accession>
<protein>
    <submittedName>
        <fullName evidence="3">Uncharacterized protein</fullName>
    </submittedName>
</protein>